<evidence type="ECO:0008006" key="3">
    <source>
        <dbReference type="Google" id="ProtNLM"/>
    </source>
</evidence>
<dbReference type="STRING" id="1458985.BJP34_04020"/>
<dbReference type="RefSeq" id="WP_070391231.1">
    <property type="nucleotide sequence ID" value="NZ_CP017599.1"/>
</dbReference>
<dbReference type="InterPro" id="IPR001646">
    <property type="entry name" value="5peptide_repeat"/>
</dbReference>
<dbReference type="KEGG" id="mpro:BJP34_04020"/>
<protein>
    <recommendedName>
        <fullName evidence="3">Low-complexity protein</fullName>
    </recommendedName>
</protein>
<gene>
    <name evidence="1" type="ORF">BJP34_04020</name>
</gene>
<sequence length="334" mass="37078">MASKEHLTRLKQGVRVWNDWRANNSRLKLDLSAADLSNLDLSHANLRDAYLSGANFKGANLREADLSNATLIRANFSEADLREANFSRATLSRTNFSSANLSEADFSWSSLGRSSLVKACLEGANLRQAYLEEADLSGANFSGANLTGTNLVKAQALSTNFNRAILTGACLANWAINSATQFEEIACDYIYLNFPERERRPSSGEFAPGEFIKLFQKVSDSVELVFDRGIDWLGFAYSFKKLEVEQENAKLVIQSIENKGNGVVIVTVKISPDVDQAKVQNDLMQGYEVAHKVLQKKSEGELSTKNKKNRHSSREINSLFDLVNQLPIIAKLME</sequence>
<name>A0A1D8TM87_9CYAN</name>
<dbReference type="EMBL" id="CP017599">
    <property type="protein sequence ID" value="AOW98724.1"/>
    <property type="molecule type" value="Genomic_DNA"/>
</dbReference>
<evidence type="ECO:0000313" key="1">
    <source>
        <dbReference type="EMBL" id="AOW98724.1"/>
    </source>
</evidence>
<dbReference type="Proteomes" id="UP000177870">
    <property type="component" value="Chromosome"/>
</dbReference>
<dbReference type="SUPFAM" id="SSF141571">
    <property type="entry name" value="Pentapeptide repeat-like"/>
    <property type="match status" value="1"/>
</dbReference>
<evidence type="ECO:0000313" key="2">
    <source>
        <dbReference type="Proteomes" id="UP000177870"/>
    </source>
</evidence>
<dbReference type="PANTHER" id="PTHR14136:SF17">
    <property type="entry name" value="BTB_POZ DOMAIN-CONTAINING PROTEIN KCTD9"/>
    <property type="match status" value="1"/>
</dbReference>
<proteinExistence type="predicted"/>
<dbReference type="Gene3D" id="2.160.20.80">
    <property type="entry name" value="E3 ubiquitin-protein ligase SopA"/>
    <property type="match status" value="1"/>
</dbReference>
<dbReference type="Pfam" id="PF00805">
    <property type="entry name" value="Pentapeptide"/>
    <property type="match status" value="2"/>
</dbReference>
<dbReference type="PANTHER" id="PTHR14136">
    <property type="entry name" value="BTB_POZ DOMAIN-CONTAINING PROTEIN KCTD9"/>
    <property type="match status" value="1"/>
</dbReference>
<dbReference type="AlphaFoldDB" id="A0A1D8TM87"/>
<dbReference type="InterPro" id="IPR051082">
    <property type="entry name" value="Pentapeptide-BTB/POZ_domain"/>
</dbReference>
<dbReference type="OrthoDB" id="516320at2"/>
<organism evidence="1 2">
    <name type="scientific">Moorena producens PAL-8-15-08-1</name>
    <dbReference type="NCBI Taxonomy" id="1458985"/>
    <lineage>
        <taxon>Bacteria</taxon>
        <taxon>Bacillati</taxon>
        <taxon>Cyanobacteriota</taxon>
        <taxon>Cyanophyceae</taxon>
        <taxon>Coleofasciculales</taxon>
        <taxon>Coleofasciculaceae</taxon>
        <taxon>Moorena</taxon>
    </lineage>
</organism>
<accession>A0A1D8TM87</accession>
<reference evidence="2" key="1">
    <citation type="submission" date="2016-10" db="EMBL/GenBank/DDBJ databases">
        <title>Comparative genomics uncovers the prolific and rare metabolic potential of the cyanobacterial genus Moorea.</title>
        <authorList>
            <person name="Leao T."/>
            <person name="Castelao G."/>
            <person name="Korobeynikov A."/>
            <person name="Monroe E.A."/>
            <person name="Podell S."/>
            <person name="Glukhov E."/>
            <person name="Allen E."/>
            <person name="Gerwick W.H."/>
            <person name="Gerwick L."/>
        </authorList>
    </citation>
    <scope>NUCLEOTIDE SEQUENCE [LARGE SCALE GENOMIC DNA]</scope>
    <source>
        <strain evidence="2">PAL-8-15-08-1</strain>
    </source>
</reference>